<keyword evidence="7" id="KW-1185">Reference proteome</keyword>
<dbReference type="InterPro" id="IPR000719">
    <property type="entry name" value="Prot_kinase_dom"/>
</dbReference>
<dbReference type="Gene3D" id="1.10.510.10">
    <property type="entry name" value="Transferase(Phosphotransferase) domain 1"/>
    <property type="match status" value="1"/>
</dbReference>
<evidence type="ECO:0000256" key="4">
    <source>
        <dbReference type="ARBA" id="ARBA00022840"/>
    </source>
</evidence>
<evidence type="ECO:0000313" key="7">
    <source>
        <dbReference type="Proteomes" id="UP000547209"/>
    </source>
</evidence>
<evidence type="ECO:0000313" key="6">
    <source>
        <dbReference type="EMBL" id="MBB6669178.1"/>
    </source>
</evidence>
<dbReference type="InterPro" id="IPR027417">
    <property type="entry name" value="P-loop_NTPase"/>
</dbReference>
<dbReference type="SMART" id="SM00220">
    <property type="entry name" value="S_TKc"/>
    <property type="match status" value="1"/>
</dbReference>
<dbReference type="SUPFAM" id="SSF52540">
    <property type="entry name" value="P-loop containing nucleoside triphosphate hydrolases"/>
    <property type="match status" value="1"/>
</dbReference>
<evidence type="ECO:0000256" key="2">
    <source>
        <dbReference type="ARBA" id="ARBA00022741"/>
    </source>
</evidence>
<sequence length="527" mass="57563">MEGHASNHMGDASAFGAAEAVIAERYRIARRIGKGGMGSVYLAEDLRLGGKWQALKITRPYPEERDAFIAEARVLSRLDHPHLPRIVDYLPPDGEGLACIVMDYVAGETLADRFERHGRRLPFAKAIRYLTHLAGVLAYLHAQTPAIVFRDLKPANVIIDGADRAVLVDFGIARQFRPGAAADTMRLGTPAFAAPEQLRGGQTDARTDLYGLGALAYYLLTAGAYAAGRGREGSEPWQDDAPPMFRESVGRLLSERPADRPGSAGEVLREWRRYGGVPGEGAELRQPAETGVTVVALASAYPGAGATFAAQMLSRRLADRDVPHALVECPGGEPELYRRLDGDRRMPRRAAFADPAGAGPVQPAWRQGSAMYYPLSDTAAAWAPPPAEFGGWLRKLGAPVVLLDVSSRWQSQGASAWLAEQADAIYLVADSMPSKWSERRQRGCAELLRMARANGAAAGWIANRDHAFRERDEWLTLFPEEPMLCLPQWPAEEVAAALWRGETVRLRAREAAAVDAFWRRGPLGEAR</sequence>
<dbReference type="RefSeq" id="WP_185140618.1">
    <property type="nucleotide sequence ID" value="NZ_JACJVP010000001.1"/>
</dbReference>
<dbReference type="AlphaFoldDB" id="A0A7X0RKW3"/>
<organism evidence="6 7">
    <name type="scientific">Cohnella nanjingensis</name>
    <dbReference type="NCBI Taxonomy" id="1387779"/>
    <lineage>
        <taxon>Bacteria</taxon>
        <taxon>Bacillati</taxon>
        <taxon>Bacillota</taxon>
        <taxon>Bacilli</taxon>
        <taxon>Bacillales</taxon>
        <taxon>Paenibacillaceae</taxon>
        <taxon>Cohnella</taxon>
    </lineage>
</organism>
<dbReference type="GO" id="GO:0004674">
    <property type="term" value="F:protein serine/threonine kinase activity"/>
    <property type="evidence" value="ECO:0007669"/>
    <property type="project" value="UniProtKB-KW"/>
</dbReference>
<dbReference type="EMBL" id="JACJVP010000001">
    <property type="protein sequence ID" value="MBB6669178.1"/>
    <property type="molecule type" value="Genomic_DNA"/>
</dbReference>
<dbReference type="PROSITE" id="PS50011">
    <property type="entry name" value="PROTEIN_KINASE_DOM"/>
    <property type="match status" value="1"/>
</dbReference>
<dbReference type="CDD" id="cd14014">
    <property type="entry name" value="STKc_PknB_like"/>
    <property type="match status" value="1"/>
</dbReference>
<dbReference type="SUPFAM" id="SSF56112">
    <property type="entry name" value="Protein kinase-like (PK-like)"/>
    <property type="match status" value="1"/>
</dbReference>
<comment type="caution">
    <text evidence="6">The sequence shown here is derived from an EMBL/GenBank/DDBJ whole genome shotgun (WGS) entry which is preliminary data.</text>
</comment>
<dbReference type="Gene3D" id="3.30.200.20">
    <property type="entry name" value="Phosphorylase Kinase, domain 1"/>
    <property type="match status" value="1"/>
</dbReference>
<dbReference type="Proteomes" id="UP000547209">
    <property type="component" value="Unassembled WGS sequence"/>
</dbReference>
<keyword evidence="2" id="KW-0547">Nucleotide-binding</keyword>
<dbReference type="PANTHER" id="PTHR43289:SF34">
    <property type="entry name" value="SERINE_THREONINE-PROTEIN KINASE YBDM-RELATED"/>
    <property type="match status" value="1"/>
</dbReference>
<evidence type="ECO:0000256" key="1">
    <source>
        <dbReference type="ARBA" id="ARBA00022679"/>
    </source>
</evidence>
<accession>A0A7X0RKW3</accession>
<protein>
    <submittedName>
        <fullName evidence="6">Serine/threonine protein kinase</fullName>
    </submittedName>
</protein>
<reference evidence="6 7" key="1">
    <citation type="submission" date="2020-08" db="EMBL/GenBank/DDBJ databases">
        <title>Cohnella phylogeny.</title>
        <authorList>
            <person name="Dunlap C."/>
        </authorList>
    </citation>
    <scope>NUCLEOTIDE SEQUENCE [LARGE SCALE GENOMIC DNA]</scope>
    <source>
        <strain evidence="6 7">DSM 28246</strain>
    </source>
</reference>
<dbReference type="Pfam" id="PF00069">
    <property type="entry name" value="Pkinase"/>
    <property type="match status" value="1"/>
</dbReference>
<gene>
    <name evidence="6" type="ORF">H7C19_00595</name>
</gene>
<keyword evidence="1" id="KW-0808">Transferase</keyword>
<evidence type="ECO:0000259" key="5">
    <source>
        <dbReference type="PROSITE" id="PS50011"/>
    </source>
</evidence>
<dbReference type="InterPro" id="IPR011009">
    <property type="entry name" value="Kinase-like_dom_sf"/>
</dbReference>
<proteinExistence type="predicted"/>
<name>A0A7X0RKW3_9BACL</name>
<feature type="domain" description="Protein kinase" evidence="5">
    <location>
        <begin position="26"/>
        <end position="336"/>
    </location>
</feature>
<dbReference type="GO" id="GO:0005524">
    <property type="term" value="F:ATP binding"/>
    <property type="evidence" value="ECO:0007669"/>
    <property type="project" value="UniProtKB-KW"/>
</dbReference>
<keyword evidence="4" id="KW-0067">ATP-binding</keyword>
<evidence type="ECO:0000256" key="3">
    <source>
        <dbReference type="ARBA" id="ARBA00022777"/>
    </source>
</evidence>
<keyword evidence="6" id="KW-0723">Serine/threonine-protein kinase</keyword>
<keyword evidence="3 6" id="KW-0418">Kinase</keyword>
<dbReference type="PANTHER" id="PTHR43289">
    <property type="entry name" value="MITOGEN-ACTIVATED PROTEIN KINASE KINASE KINASE 20-RELATED"/>
    <property type="match status" value="1"/>
</dbReference>